<comment type="cofactor">
    <cofactor evidence="1">
        <name>heme</name>
        <dbReference type="ChEBI" id="CHEBI:30413"/>
    </cofactor>
</comment>
<dbReference type="PANTHER" id="PTHR46300">
    <property type="entry name" value="P450, PUTATIVE (EUROFUNG)-RELATED-RELATED"/>
    <property type="match status" value="1"/>
</dbReference>
<feature type="non-terminal residue" evidence="9">
    <location>
        <position position="1"/>
    </location>
</feature>
<comment type="pathway">
    <text evidence="2">Secondary metabolite biosynthesis.</text>
</comment>
<dbReference type="InterPro" id="IPR017972">
    <property type="entry name" value="Cyt_P450_CS"/>
</dbReference>
<reference evidence="9" key="1">
    <citation type="submission" date="2022-06" db="EMBL/GenBank/DDBJ databases">
        <title>Genome Sequence of Candolleomyces eurysporus.</title>
        <authorList>
            <person name="Buettner E."/>
        </authorList>
    </citation>
    <scope>NUCLEOTIDE SEQUENCE</scope>
    <source>
        <strain evidence="9">VTCC 930004</strain>
    </source>
</reference>
<evidence type="ECO:0000256" key="6">
    <source>
        <dbReference type="ARBA" id="ARBA00023002"/>
    </source>
</evidence>
<keyword evidence="7" id="KW-0408">Iron</keyword>
<evidence type="ECO:0000256" key="2">
    <source>
        <dbReference type="ARBA" id="ARBA00005179"/>
    </source>
</evidence>
<evidence type="ECO:0000256" key="4">
    <source>
        <dbReference type="ARBA" id="ARBA00022617"/>
    </source>
</evidence>
<dbReference type="AlphaFoldDB" id="A0A9W8MKW9"/>
<sequence length="777" mass="86320">MSNDAFKAVSAVFGGVAIVVALRSLARSWNRSNPSGLPYPPGPKGRPIIGNLFDLPSDKPYEEYFKLSKQYGDIMFFSVFGQHIMVLSSEKRITDLLEKRSNIYSGRPHSVMMHELAIAGLGIDIIYGFESSTVDGDFIQDVITLGSAFKEAGVPGRFWVENAPLLKHIPSWMPGAGFRRWAIERREASRRVLNNPFQTVYEAHAKGEAKKCMATSLIDRFPTGDTAEREEARIIARNVSTQTHLAAVDTTHSAAMAFFLAMTVYPEVQKTAQDEIDRVVGHGILPDFGHKSELPYLEALLKELLRWIQVIPLAIPHLATEDDVYDGYFIPKGTIVFGNAWGIMHDPDVFEDPMAFKPERFLKDGKLNPDILDPMIATFGFGRRICPGRLLAVETLYSIISSTLAIYNILPPKDEQGNPVKVEARLAGGAMIAIAGLGIQIIYGFEFKAAGDAFIQDVIAVAAAFKAAGVPGRFWVEILPVLKYVPSWMPGAGFRRWAIEHREASRRVLNDPFQEVYEAHAKHEAKKCIATSLIDRLPAGDTAEREEALIVARNVTAQTHLGAVETTHSAAMAFFMAMAVYPEIRKTAQDELDRVVGHGVIPDFTHKPELPYLNAILKELLRWHQVVPLAIPHLVMKDDIYDGYLIPKGTVVFGNAWGLLHDPEVFEDPMTFKPERYLKDGKINPDVPDPMFATFGFGRRICPGRLLAIETLYSVITSTLAVYNILPPKDEQGNPMKMEARLTGGALMKPEPFDCIFEPRSPAAEGLLQDLKDSHNL</sequence>
<dbReference type="PANTHER" id="PTHR46300:SF7">
    <property type="entry name" value="P450, PUTATIVE (EUROFUNG)-RELATED"/>
    <property type="match status" value="1"/>
</dbReference>
<dbReference type="GO" id="GO:0016020">
    <property type="term" value="C:membrane"/>
    <property type="evidence" value="ECO:0007669"/>
    <property type="project" value="UniProtKB-SubCell"/>
</dbReference>
<evidence type="ECO:0000256" key="8">
    <source>
        <dbReference type="ARBA" id="ARBA00023033"/>
    </source>
</evidence>
<dbReference type="InterPro" id="IPR050364">
    <property type="entry name" value="Cytochrome_P450_fung"/>
</dbReference>
<evidence type="ECO:0000256" key="3">
    <source>
        <dbReference type="ARBA" id="ARBA00010617"/>
    </source>
</evidence>
<dbReference type="GO" id="GO:0020037">
    <property type="term" value="F:heme binding"/>
    <property type="evidence" value="ECO:0007669"/>
    <property type="project" value="InterPro"/>
</dbReference>
<evidence type="ECO:0000313" key="10">
    <source>
        <dbReference type="Proteomes" id="UP001140091"/>
    </source>
</evidence>
<dbReference type="SUPFAM" id="SSF48264">
    <property type="entry name" value="Cytochrome P450"/>
    <property type="match status" value="2"/>
</dbReference>
<evidence type="ECO:0000256" key="5">
    <source>
        <dbReference type="ARBA" id="ARBA00022723"/>
    </source>
</evidence>
<dbReference type="Gene3D" id="1.10.630.10">
    <property type="entry name" value="Cytochrome P450"/>
    <property type="match status" value="3"/>
</dbReference>
<keyword evidence="10" id="KW-1185">Reference proteome</keyword>
<comment type="caution">
    <text evidence="9">The sequence shown here is derived from an EMBL/GenBank/DDBJ whole genome shotgun (WGS) entry which is preliminary data.</text>
</comment>
<organism evidence="9 10">
    <name type="scientific">Candolleomyces eurysporus</name>
    <dbReference type="NCBI Taxonomy" id="2828524"/>
    <lineage>
        <taxon>Eukaryota</taxon>
        <taxon>Fungi</taxon>
        <taxon>Dikarya</taxon>
        <taxon>Basidiomycota</taxon>
        <taxon>Agaricomycotina</taxon>
        <taxon>Agaricomycetes</taxon>
        <taxon>Agaricomycetidae</taxon>
        <taxon>Agaricales</taxon>
        <taxon>Agaricineae</taxon>
        <taxon>Psathyrellaceae</taxon>
        <taxon>Candolleomyces</taxon>
    </lineage>
</organism>
<evidence type="ECO:0000256" key="1">
    <source>
        <dbReference type="ARBA" id="ARBA00001971"/>
    </source>
</evidence>
<keyword evidence="6" id="KW-0560">Oxidoreductase</keyword>
<dbReference type="Proteomes" id="UP001140091">
    <property type="component" value="Unassembled WGS sequence"/>
</dbReference>
<accession>A0A9W8MKW9</accession>
<evidence type="ECO:0000256" key="7">
    <source>
        <dbReference type="ARBA" id="ARBA00023004"/>
    </source>
</evidence>
<gene>
    <name evidence="9" type="ORF">H1R20_g4808</name>
</gene>
<dbReference type="InterPro" id="IPR036396">
    <property type="entry name" value="Cyt_P450_sf"/>
</dbReference>
<name>A0A9W8MKW9_9AGAR</name>
<dbReference type="InterPro" id="IPR001128">
    <property type="entry name" value="Cyt_P450"/>
</dbReference>
<dbReference type="GO" id="GO:0016705">
    <property type="term" value="F:oxidoreductase activity, acting on paired donors, with incorporation or reduction of molecular oxygen"/>
    <property type="evidence" value="ECO:0007669"/>
    <property type="project" value="InterPro"/>
</dbReference>
<evidence type="ECO:0008006" key="11">
    <source>
        <dbReference type="Google" id="ProtNLM"/>
    </source>
</evidence>
<dbReference type="Pfam" id="PF00067">
    <property type="entry name" value="p450"/>
    <property type="match status" value="3"/>
</dbReference>
<keyword evidence="5" id="KW-0479">Metal-binding</keyword>
<protein>
    <recommendedName>
        <fullName evidence="11">Cytochrome P450</fullName>
    </recommendedName>
</protein>
<dbReference type="PRINTS" id="PR00463">
    <property type="entry name" value="EP450I"/>
</dbReference>
<comment type="similarity">
    <text evidence="3">Belongs to the cytochrome P450 family.</text>
</comment>
<dbReference type="OrthoDB" id="2789670at2759"/>
<evidence type="ECO:0000313" key="9">
    <source>
        <dbReference type="EMBL" id="KAJ2932259.1"/>
    </source>
</evidence>
<keyword evidence="8" id="KW-0503">Monooxygenase</keyword>
<keyword evidence="4" id="KW-0349">Heme</keyword>
<dbReference type="EMBL" id="JANBPK010000776">
    <property type="protein sequence ID" value="KAJ2932259.1"/>
    <property type="molecule type" value="Genomic_DNA"/>
</dbReference>
<dbReference type="InterPro" id="IPR002401">
    <property type="entry name" value="Cyt_P450_E_grp-I"/>
</dbReference>
<dbReference type="GO" id="GO:0004497">
    <property type="term" value="F:monooxygenase activity"/>
    <property type="evidence" value="ECO:0007669"/>
    <property type="project" value="UniProtKB-KW"/>
</dbReference>
<dbReference type="GO" id="GO:0005506">
    <property type="term" value="F:iron ion binding"/>
    <property type="evidence" value="ECO:0007669"/>
    <property type="project" value="InterPro"/>
</dbReference>
<dbReference type="PROSITE" id="PS00086">
    <property type="entry name" value="CYTOCHROME_P450"/>
    <property type="match status" value="2"/>
</dbReference>
<proteinExistence type="inferred from homology"/>
<dbReference type="CDD" id="cd11065">
    <property type="entry name" value="CYP64-like"/>
    <property type="match status" value="1"/>
</dbReference>